<dbReference type="Proteomes" id="UP000308365">
    <property type="component" value="Unassembled WGS sequence"/>
</dbReference>
<feature type="compositionally biased region" description="Basic residues" evidence="1">
    <location>
        <begin position="30"/>
        <end position="42"/>
    </location>
</feature>
<feature type="non-terminal residue" evidence="2">
    <location>
        <position position="1"/>
    </location>
</feature>
<proteinExistence type="predicted"/>
<organism evidence="2 3">
    <name type="scientific">Monodon monoceros</name>
    <name type="common">Narwhal</name>
    <name type="synonym">Ceratodon monodon</name>
    <dbReference type="NCBI Taxonomy" id="40151"/>
    <lineage>
        <taxon>Eukaryota</taxon>
        <taxon>Metazoa</taxon>
        <taxon>Chordata</taxon>
        <taxon>Craniata</taxon>
        <taxon>Vertebrata</taxon>
        <taxon>Euteleostomi</taxon>
        <taxon>Mammalia</taxon>
        <taxon>Eutheria</taxon>
        <taxon>Laurasiatheria</taxon>
        <taxon>Artiodactyla</taxon>
        <taxon>Whippomorpha</taxon>
        <taxon>Cetacea</taxon>
        <taxon>Odontoceti</taxon>
        <taxon>Monodontidae</taxon>
        <taxon>Monodon</taxon>
    </lineage>
</organism>
<sequence>RCQEPLPAEARRGGRCQRGGAGREPEVGRGLRRSRRRRHSRTAHGVAADLRVFLADMLQFLLSAWIYSWQRGGNVSGSEL</sequence>
<name>A0A4U1FPS4_MONMO</name>
<comment type="caution">
    <text evidence="2">The sequence shown here is derived from an EMBL/GenBank/DDBJ whole genome shotgun (WGS) entry which is preliminary data.</text>
</comment>
<evidence type="ECO:0000313" key="2">
    <source>
        <dbReference type="EMBL" id="TKC52221.1"/>
    </source>
</evidence>
<accession>A0A4U1FPS4</accession>
<evidence type="ECO:0000313" key="3">
    <source>
        <dbReference type="Proteomes" id="UP000308365"/>
    </source>
</evidence>
<evidence type="ECO:0000256" key="1">
    <source>
        <dbReference type="SAM" id="MobiDB-lite"/>
    </source>
</evidence>
<protein>
    <submittedName>
        <fullName evidence="2">Uncharacterized protein</fullName>
    </submittedName>
</protein>
<dbReference type="EMBL" id="RWIC01000036">
    <property type="protein sequence ID" value="TKC52221.1"/>
    <property type="molecule type" value="Genomic_DNA"/>
</dbReference>
<gene>
    <name evidence="2" type="ORF">EI555_009418</name>
</gene>
<reference evidence="3" key="1">
    <citation type="journal article" date="2019" name="IScience">
        <title>Narwhal Genome Reveals Long-Term Low Genetic Diversity despite Current Large Abundance Size.</title>
        <authorList>
            <person name="Westbury M.V."/>
            <person name="Petersen B."/>
            <person name="Garde E."/>
            <person name="Heide-Jorgensen M.P."/>
            <person name="Lorenzen E.D."/>
        </authorList>
    </citation>
    <scope>NUCLEOTIDE SEQUENCE [LARGE SCALE GENOMIC DNA]</scope>
</reference>
<dbReference type="AlphaFoldDB" id="A0A4U1FPS4"/>
<feature type="region of interest" description="Disordered" evidence="1">
    <location>
        <begin position="1"/>
        <end position="42"/>
    </location>
</feature>